<dbReference type="EMBL" id="BMMK01000031">
    <property type="protein sequence ID" value="GGM74127.1"/>
    <property type="molecule type" value="Genomic_DNA"/>
</dbReference>
<accession>A0A8J3CCJ0</accession>
<name>A0A8J3CCJ0_9PSEU</name>
<keyword evidence="1" id="KW-0472">Membrane</keyword>
<organism evidence="3 4">
    <name type="scientific">Longimycelium tulufanense</name>
    <dbReference type="NCBI Taxonomy" id="907463"/>
    <lineage>
        <taxon>Bacteria</taxon>
        <taxon>Bacillati</taxon>
        <taxon>Actinomycetota</taxon>
        <taxon>Actinomycetes</taxon>
        <taxon>Pseudonocardiales</taxon>
        <taxon>Pseudonocardiaceae</taxon>
        <taxon>Longimycelium</taxon>
    </lineage>
</organism>
<dbReference type="RefSeq" id="WP_189060958.1">
    <property type="nucleotide sequence ID" value="NZ_BMMK01000031.1"/>
</dbReference>
<feature type="signal peptide" evidence="2">
    <location>
        <begin position="1"/>
        <end position="30"/>
    </location>
</feature>
<keyword evidence="1" id="KW-0812">Transmembrane</keyword>
<evidence type="ECO:0008006" key="5">
    <source>
        <dbReference type="Google" id="ProtNLM"/>
    </source>
</evidence>
<comment type="caution">
    <text evidence="3">The sequence shown here is derived from an EMBL/GenBank/DDBJ whole genome shotgun (WGS) entry which is preliminary data.</text>
</comment>
<feature type="chain" id="PRO_5035251998" description="Secreted protein" evidence="2">
    <location>
        <begin position="31"/>
        <end position="176"/>
    </location>
</feature>
<reference evidence="3" key="2">
    <citation type="submission" date="2020-09" db="EMBL/GenBank/DDBJ databases">
        <authorList>
            <person name="Sun Q."/>
            <person name="Zhou Y."/>
        </authorList>
    </citation>
    <scope>NUCLEOTIDE SEQUENCE</scope>
    <source>
        <strain evidence="3">CGMCC 4.5737</strain>
    </source>
</reference>
<dbReference type="Proteomes" id="UP000637578">
    <property type="component" value="Unassembled WGS sequence"/>
</dbReference>
<evidence type="ECO:0000256" key="2">
    <source>
        <dbReference type="SAM" id="SignalP"/>
    </source>
</evidence>
<evidence type="ECO:0000313" key="3">
    <source>
        <dbReference type="EMBL" id="GGM74127.1"/>
    </source>
</evidence>
<evidence type="ECO:0000313" key="4">
    <source>
        <dbReference type="Proteomes" id="UP000637578"/>
    </source>
</evidence>
<feature type="transmembrane region" description="Helical" evidence="1">
    <location>
        <begin position="128"/>
        <end position="155"/>
    </location>
</feature>
<keyword evidence="1" id="KW-1133">Transmembrane helix</keyword>
<keyword evidence="2" id="KW-0732">Signal</keyword>
<protein>
    <recommendedName>
        <fullName evidence="5">Secreted protein</fullName>
    </recommendedName>
</protein>
<evidence type="ECO:0000256" key="1">
    <source>
        <dbReference type="SAM" id="Phobius"/>
    </source>
</evidence>
<reference evidence="3" key="1">
    <citation type="journal article" date="2014" name="Int. J. Syst. Evol. Microbiol.">
        <title>Complete genome sequence of Corynebacterium casei LMG S-19264T (=DSM 44701T), isolated from a smear-ripened cheese.</title>
        <authorList>
            <consortium name="US DOE Joint Genome Institute (JGI-PGF)"/>
            <person name="Walter F."/>
            <person name="Albersmeier A."/>
            <person name="Kalinowski J."/>
            <person name="Ruckert C."/>
        </authorList>
    </citation>
    <scope>NUCLEOTIDE SEQUENCE</scope>
    <source>
        <strain evidence="3">CGMCC 4.5737</strain>
    </source>
</reference>
<proteinExistence type="predicted"/>
<dbReference type="AlphaFoldDB" id="A0A8J3CCJ0"/>
<gene>
    <name evidence="3" type="ORF">GCM10012275_51050</name>
</gene>
<keyword evidence="4" id="KW-1185">Reference proteome</keyword>
<sequence length="176" mass="17924">MRTVRRTRLGWLAAVLIAALAAVLAGPSGAGVAGQPQPRSPAEQRVAAIAQSTKQAANACDHLTRSLNTLDKDLANPQSGITVTGEAKEGVLKAREIIVKMKEQACTAEKPDQEAAQPPLGLDLIGQLLGVLCALPILGSLVGAVVGLLTGLPFLGDLLASLLPTCKRASGAPPGS</sequence>